<keyword evidence="3" id="KW-1185">Reference proteome</keyword>
<accession>A0A9D3AXB8</accession>
<evidence type="ECO:0008006" key="4">
    <source>
        <dbReference type="Google" id="ProtNLM"/>
    </source>
</evidence>
<name>A0A9D3AXB8_9FIRM</name>
<evidence type="ECO:0000313" key="3">
    <source>
        <dbReference type="Proteomes" id="UP000798488"/>
    </source>
</evidence>
<reference evidence="2" key="1">
    <citation type="submission" date="2016-02" db="EMBL/GenBank/DDBJ databases">
        <title>Draft Genome Sequence of Sporotomaculum syntrophicum Strain FB, a Syntrophic Benzoate Degrader.</title>
        <authorList>
            <person name="Nobu M.K."/>
            <person name="Narihiro T."/>
            <person name="Qiu Y.-L."/>
            <person name="Ohashi A."/>
            <person name="Liu W.-T."/>
            <person name="Yuji S."/>
        </authorList>
    </citation>
    <scope>NUCLEOTIDE SEQUENCE</scope>
    <source>
        <strain evidence="2">FB</strain>
    </source>
</reference>
<feature type="transmembrane region" description="Helical" evidence="1">
    <location>
        <begin position="34"/>
        <end position="54"/>
    </location>
</feature>
<feature type="transmembrane region" description="Helical" evidence="1">
    <location>
        <begin position="60"/>
        <end position="80"/>
    </location>
</feature>
<evidence type="ECO:0000313" key="2">
    <source>
        <dbReference type="EMBL" id="KAF1084251.1"/>
    </source>
</evidence>
<gene>
    <name evidence="2" type="ORF">SPSYN_02655</name>
</gene>
<sequence length="85" mass="9894">MNTYLLVINIIAFILFGWDKHCARHQLYRVSEKILFLIALAGGTVGSLVGMYIWHHKTKHLQFTIGIPVLMLVQILLYYYSHAYL</sequence>
<evidence type="ECO:0000256" key="1">
    <source>
        <dbReference type="SAM" id="Phobius"/>
    </source>
</evidence>
<keyword evidence="1" id="KW-0472">Membrane</keyword>
<proteinExistence type="predicted"/>
<keyword evidence="1" id="KW-1133">Transmembrane helix</keyword>
<organism evidence="2 3">
    <name type="scientific">Sporotomaculum syntrophicum</name>
    <dbReference type="NCBI Taxonomy" id="182264"/>
    <lineage>
        <taxon>Bacteria</taxon>
        <taxon>Bacillati</taxon>
        <taxon>Bacillota</taxon>
        <taxon>Clostridia</taxon>
        <taxon>Eubacteriales</taxon>
        <taxon>Desulfallaceae</taxon>
        <taxon>Sporotomaculum</taxon>
    </lineage>
</organism>
<dbReference type="InterPro" id="IPR010718">
    <property type="entry name" value="DUF1294"/>
</dbReference>
<dbReference type="RefSeq" id="WP_341478888.1">
    <property type="nucleotide sequence ID" value="NZ_LSRS01000006.1"/>
</dbReference>
<dbReference type="AlphaFoldDB" id="A0A9D3AXB8"/>
<dbReference type="Proteomes" id="UP000798488">
    <property type="component" value="Unassembled WGS sequence"/>
</dbReference>
<keyword evidence="1" id="KW-0812">Transmembrane</keyword>
<comment type="caution">
    <text evidence="2">The sequence shown here is derived from an EMBL/GenBank/DDBJ whole genome shotgun (WGS) entry which is preliminary data.</text>
</comment>
<dbReference type="Pfam" id="PF06961">
    <property type="entry name" value="DUF1294"/>
    <property type="match status" value="1"/>
</dbReference>
<dbReference type="EMBL" id="LSRS01000006">
    <property type="protein sequence ID" value="KAF1084251.1"/>
    <property type="molecule type" value="Genomic_DNA"/>
</dbReference>
<protein>
    <recommendedName>
        <fullName evidence="4">DUF1294 domain-containing protein</fullName>
    </recommendedName>
</protein>